<organism evidence="1 2">
    <name type="scientific">Phytophthora cactorum</name>
    <dbReference type="NCBI Taxonomy" id="29920"/>
    <lineage>
        <taxon>Eukaryota</taxon>
        <taxon>Sar</taxon>
        <taxon>Stramenopiles</taxon>
        <taxon>Oomycota</taxon>
        <taxon>Peronosporomycetes</taxon>
        <taxon>Peronosporales</taxon>
        <taxon>Peronosporaceae</taxon>
        <taxon>Phytophthora</taxon>
    </lineage>
</organism>
<dbReference type="Proteomes" id="UP000735874">
    <property type="component" value="Unassembled WGS sequence"/>
</dbReference>
<gene>
    <name evidence="1" type="ORF">PC113_g17045</name>
</gene>
<sequence>MLAAIQPLSARDVFIGVGAGIGNFLAQVALTASVIKRICVEAPTSEATIIFANYFFFEEEAKLVPRYRASYSRPLGAR</sequence>
<reference evidence="1" key="1">
    <citation type="submission" date="2018-10" db="EMBL/GenBank/DDBJ databases">
        <title>Effector identification in a new, highly contiguous assembly of the strawberry crown rot pathogen Phytophthora cactorum.</title>
        <authorList>
            <person name="Armitage A.D."/>
            <person name="Nellist C.F."/>
            <person name="Bates H."/>
            <person name="Vickerstaff R.J."/>
            <person name="Harrison R.J."/>
        </authorList>
    </citation>
    <scope>NUCLEOTIDE SEQUENCE</scope>
    <source>
        <strain evidence="1">15-7</strain>
    </source>
</reference>
<comment type="caution">
    <text evidence="1">The sequence shown here is derived from an EMBL/GenBank/DDBJ whole genome shotgun (WGS) entry which is preliminary data.</text>
</comment>
<dbReference type="AlphaFoldDB" id="A0A8T0YMY4"/>
<accession>A0A8T0YMY4</accession>
<evidence type="ECO:0000313" key="2">
    <source>
        <dbReference type="Proteomes" id="UP000735874"/>
    </source>
</evidence>
<name>A0A8T0YMY4_9STRA</name>
<dbReference type="EMBL" id="RCMG01000712">
    <property type="protein sequence ID" value="KAG2850134.1"/>
    <property type="molecule type" value="Genomic_DNA"/>
</dbReference>
<proteinExistence type="predicted"/>
<protein>
    <submittedName>
        <fullName evidence="1">Uncharacterized protein</fullName>
    </submittedName>
</protein>
<evidence type="ECO:0000313" key="1">
    <source>
        <dbReference type="EMBL" id="KAG2850134.1"/>
    </source>
</evidence>